<evidence type="ECO:0000256" key="1">
    <source>
        <dbReference type="SAM" id="SignalP"/>
    </source>
</evidence>
<name>A0ABS7WFL0_STROV</name>
<dbReference type="PANTHER" id="PTHR24094:SF15">
    <property type="entry name" value="AMP-DEPENDENT SYNTHETASE_LIGASE DOMAIN-CONTAINING PROTEIN-RELATED"/>
    <property type="match status" value="1"/>
</dbReference>
<dbReference type="PANTHER" id="PTHR24094">
    <property type="entry name" value="SECRETED PROTEIN"/>
    <property type="match status" value="1"/>
</dbReference>
<keyword evidence="4" id="KW-1185">Reference proteome</keyword>
<evidence type="ECO:0000313" key="4">
    <source>
        <dbReference type="Proteomes" id="UP000758701"/>
    </source>
</evidence>
<proteinExistence type="predicted"/>
<comment type="caution">
    <text evidence="3">The sequence shown here is derived from an EMBL/GenBank/DDBJ whole genome shotgun (WGS) entry which is preliminary data.</text>
</comment>
<reference evidence="3 4" key="1">
    <citation type="submission" date="2021-06" db="EMBL/GenBank/DDBJ databases">
        <title>Ecological speciation of a Streptomyces species isolated from different habitats and geographic origins.</title>
        <authorList>
            <person name="Wang J."/>
        </authorList>
    </citation>
    <scope>NUCLEOTIDE SEQUENCE [LARGE SCALE GENOMIC DNA]</scope>
    <source>
        <strain evidence="3 4">FXJ8.012</strain>
    </source>
</reference>
<accession>A0ABS7WFL0</accession>
<sequence>MRFLATAAATVAAVAALIMPAHADGPLGAKGSTLTLPLTEALTTLPVAAESRAGYERSAFKHWVDADKDGCNTRNEVLKDEAVVAPEQAAGCKLSGGKWYSAYSNTYVNSASALDLDHLVPLAESWDSGASKWTAQEREAYANDLGDSRSLIAVTAATNRSKADKDPAAWLPPYQPYHCQYLADWIATKLRWQLAVDQAERDTLTQATDSCPDQPIKVTLAR</sequence>
<keyword evidence="3" id="KW-0540">Nuclease</keyword>
<feature type="signal peptide" evidence="1">
    <location>
        <begin position="1"/>
        <end position="23"/>
    </location>
</feature>
<dbReference type="Pfam" id="PF07510">
    <property type="entry name" value="GmrSD_C"/>
    <property type="match status" value="1"/>
</dbReference>
<organism evidence="3 4">
    <name type="scientific">Streptomyces olivaceus</name>
    <dbReference type="NCBI Taxonomy" id="47716"/>
    <lineage>
        <taxon>Bacteria</taxon>
        <taxon>Bacillati</taxon>
        <taxon>Actinomycetota</taxon>
        <taxon>Actinomycetes</taxon>
        <taxon>Kitasatosporales</taxon>
        <taxon>Streptomycetaceae</taxon>
        <taxon>Streptomyces</taxon>
    </lineage>
</organism>
<dbReference type="EMBL" id="JAHSTP010000025">
    <property type="protein sequence ID" value="MBZ6156282.1"/>
    <property type="molecule type" value="Genomic_DNA"/>
</dbReference>
<feature type="chain" id="PRO_5047488555" evidence="1">
    <location>
        <begin position="24"/>
        <end position="222"/>
    </location>
</feature>
<dbReference type="RefSeq" id="WP_224310424.1">
    <property type="nucleotide sequence ID" value="NZ_JAHSST010000031.1"/>
</dbReference>
<keyword evidence="3" id="KW-0378">Hydrolase</keyword>
<evidence type="ECO:0000259" key="2">
    <source>
        <dbReference type="Pfam" id="PF07510"/>
    </source>
</evidence>
<evidence type="ECO:0000313" key="3">
    <source>
        <dbReference type="EMBL" id="MBZ6156282.1"/>
    </source>
</evidence>
<dbReference type="Proteomes" id="UP000758701">
    <property type="component" value="Unassembled WGS sequence"/>
</dbReference>
<keyword evidence="3" id="KW-0255">Endonuclease</keyword>
<protein>
    <submittedName>
        <fullName evidence="3">HNH endonuclease family protein</fullName>
    </submittedName>
</protein>
<dbReference type="GO" id="GO:0004519">
    <property type="term" value="F:endonuclease activity"/>
    <property type="evidence" value="ECO:0007669"/>
    <property type="project" value="UniProtKB-KW"/>
</dbReference>
<feature type="domain" description="GmrSD restriction endonucleases C-terminal" evidence="2">
    <location>
        <begin position="98"/>
        <end position="206"/>
    </location>
</feature>
<keyword evidence="1" id="KW-0732">Signal</keyword>
<gene>
    <name evidence="3" type="ORF">KVH32_34765</name>
</gene>
<dbReference type="InterPro" id="IPR011089">
    <property type="entry name" value="GmrSD_C"/>
</dbReference>